<dbReference type="PANTHER" id="PTHR16943">
    <property type="entry name" value="2-METHYLCITRATE DEHYDRATASE-RELATED"/>
    <property type="match status" value="1"/>
</dbReference>
<organism evidence="4 5">
    <name type="scientific">Pollutimonas bauzanensis</name>
    <dbReference type="NCBI Taxonomy" id="658167"/>
    <lineage>
        <taxon>Bacteria</taxon>
        <taxon>Pseudomonadati</taxon>
        <taxon>Pseudomonadota</taxon>
        <taxon>Betaproteobacteria</taxon>
        <taxon>Burkholderiales</taxon>
        <taxon>Alcaligenaceae</taxon>
        <taxon>Pollutimonas</taxon>
    </lineage>
</organism>
<proteinExistence type="inferred from homology"/>
<evidence type="ECO:0000259" key="2">
    <source>
        <dbReference type="Pfam" id="PF03972"/>
    </source>
</evidence>
<protein>
    <submittedName>
        <fullName evidence="4">2-methylcitrate dehydratase PrpD</fullName>
    </submittedName>
</protein>
<dbReference type="InterPro" id="IPR042188">
    <property type="entry name" value="MmgE/PrpD_sf_2"/>
</dbReference>
<keyword evidence="5" id="KW-1185">Reference proteome</keyword>
<dbReference type="Gene3D" id="1.10.4100.10">
    <property type="entry name" value="2-methylcitrate dehydratase PrpD"/>
    <property type="match status" value="1"/>
</dbReference>
<dbReference type="InterPro" id="IPR045337">
    <property type="entry name" value="MmgE_PrpD_C"/>
</dbReference>
<dbReference type="InterPro" id="IPR045336">
    <property type="entry name" value="MmgE_PrpD_N"/>
</dbReference>
<dbReference type="InterPro" id="IPR005656">
    <property type="entry name" value="MmgE_PrpD"/>
</dbReference>
<accession>A0A1M5QAN3</accession>
<evidence type="ECO:0000313" key="4">
    <source>
        <dbReference type="EMBL" id="SHH10553.1"/>
    </source>
</evidence>
<dbReference type="STRING" id="658167.SAMN04488135_102196"/>
<dbReference type="OrthoDB" id="8680281at2"/>
<dbReference type="InterPro" id="IPR042183">
    <property type="entry name" value="MmgE/PrpD_sf_1"/>
</dbReference>
<dbReference type="AlphaFoldDB" id="A0A1M5QAN3"/>
<evidence type="ECO:0000256" key="1">
    <source>
        <dbReference type="ARBA" id="ARBA00006174"/>
    </source>
</evidence>
<dbReference type="PANTHER" id="PTHR16943:SF8">
    <property type="entry name" value="2-METHYLCITRATE DEHYDRATASE"/>
    <property type="match status" value="1"/>
</dbReference>
<dbReference type="Proteomes" id="UP000184226">
    <property type="component" value="Unassembled WGS sequence"/>
</dbReference>
<dbReference type="SUPFAM" id="SSF103378">
    <property type="entry name" value="2-methylcitrate dehydratase PrpD"/>
    <property type="match status" value="1"/>
</dbReference>
<feature type="domain" description="MmgE/PrpD N-terminal" evidence="2">
    <location>
        <begin position="7"/>
        <end position="242"/>
    </location>
</feature>
<sequence>MAGLTDSLSRFASNPGFATLPGSASAVIKTGFTDTIATMIAGRDTEVVQILREFVRQRQSSASEAQVLFIGEQVASNDAALINGTAAHALDYDDVALGGHPSTVLVPAILAEAERLDACGADVMRAYLVGYEIWAELSRREPDPYHLKGWHPTAVLGTVGAAGAVAWLNRLSPEHCRHAISLAASMACGLVANFGTMTKPLHAGRAASSAVDAVRLASAGLTAAPDAIERHAGYLAALSPKGAADLSDAVELGERLRILESGLSIKKYPMCYSTHRVVDGVLDLVEKHGIRPADVETVDATIGVSQASMLRNHSPATGLEAKFSLEFSVAAALISQKVGLTELTDNYVRRSDVRELMGKVRIHTSESSCPIEPVFALSDQVTITLKDGRRLESGDIRFARGNALLPLQDHELKAKFLDCCASAELDADQLYTRLNSLETLKSIRELAVFSELTTV</sequence>
<dbReference type="RefSeq" id="WP_073101843.1">
    <property type="nucleotide sequence ID" value="NZ_FQXE01000002.1"/>
</dbReference>
<name>A0A1M5QAN3_9BURK</name>
<evidence type="ECO:0000313" key="5">
    <source>
        <dbReference type="Proteomes" id="UP000184226"/>
    </source>
</evidence>
<dbReference type="Pfam" id="PF19305">
    <property type="entry name" value="MmgE_PrpD_C"/>
    <property type="match status" value="1"/>
</dbReference>
<dbReference type="GO" id="GO:0016829">
    <property type="term" value="F:lyase activity"/>
    <property type="evidence" value="ECO:0007669"/>
    <property type="project" value="InterPro"/>
</dbReference>
<feature type="domain" description="MmgE/PrpD C-terminal" evidence="3">
    <location>
        <begin position="268"/>
        <end position="422"/>
    </location>
</feature>
<dbReference type="InterPro" id="IPR036148">
    <property type="entry name" value="MmgE/PrpD_sf"/>
</dbReference>
<dbReference type="Pfam" id="PF03972">
    <property type="entry name" value="MmgE_PrpD_N"/>
    <property type="match status" value="1"/>
</dbReference>
<gene>
    <name evidence="4" type="ORF">SAMN04488135_102196</name>
</gene>
<evidence type="ECO:0000259" key="3">
    <source>
        <dbReference type="Pfam" id="PF19305"/>
    </source>
</evidence>
<reference evidence="4 5" key="1">
    <citation type="submission" date="2016-11" db="EMBL/GenBank/DDBJ databases">
        <authorList>
            <person name="Jaros S."/>
            <person name="Januszkiewicz K."/>
            <person name="Wedrychowicz H."/>
        </authorList>
    </citation>
    <scope>NUCLEOTIDE SEQUENCE [LARGE SCALE GENOMIC DNA]</scope>
    <source>
        <strain evidence="4 5">CGMCC 1.10190</strain>
    </source>
</reference>
<dbReference type="EMBL" id="FQXE01000002">
    <property type="protein sequence ID" value="SHH10553.1"/>
    <property type="molecule type" value="Genomic_DNA"/>
</dbReference>
<comment type="similarity">
    <text evidence="1">Belongs to the PrpD family.</text>
</comment>
<dbReference type="Gene3D" id="3.30.1330.120">
    <property type="entry name" value="2-methylcitrate dehydratase PrpD"/>
    <property type="match status" value="1"/>
</dbReference>